<reference evidence="2 3" key="1">
    <citation type="journal article" date="2014" name="Nat. Commun.">
        <title>Klebsormidium flaccidum genome reveals primary factors for plant terrestrial adaptation.</title>
        <authorList>
            <person name="Hori K."/>
            <person name="Maruyama F."/>
            <person name="Fujisawa T."/>
            <person name="Togashi T."/>
            <person name="Yamamoto N."/>
            <person name="Seo M."/>
            <person name="Sato S."/>
            <person name="Yamada T."/>
            <person name="Mori H."/>
            <person name="Tajima N."/>
            <person name="Moriyama T."/>
            <person name="Ikeuchi M."/>
            <person name="Watanabe M."/>
            <person name="Wada H."/>
            <person name="Kobayashi K."/>
            <person name="Saito M."/>
            <person name="Masuda T."/>
            <person name="Sasaki-Sekimoto Y."/>
            <person name="Mashiguchi K."/>
            <person name="Awai K."/>
            <person name="Shimojima M."/>
            <person name="Masuda S."/>
            <person name="Iwai M."/>
            <person name="Nobusawa T."/>
            <person name="Narise T."/>
            <person name="Kondo S."/>
            <person name="Saito H."/>
            <person name="Sato R."/>
            <person name="Murakawa M."/>
            <person name="Ihara Y."/>
            <person name="Oshima-Yamada Y."/>
            <person name="Ohtaka K."/>
            <person name="Satoh M."/>
            <person name="Sonobe K."/>
            <person name="Ishii M."/>
            <person name="Ohtani R."/>
            <person name="Kanamori-Sato M."/>
            <person name="Honoki R."/>
            <person name="Miyazaki D."/>
            <person name="Mochizuki H."/>
            <person name="Umetsu J."/>
            <person name="Higashi K."/>
            <person name="Shibata D."/>
            <person name="Kamiya Y."/>
            <person name="Sato N."/>
            <person name="Nakamura Y."/>
            <person name="Tabata S."/>
            <person name="Ida S."/>
            <person name="Kurokawa K."/>
            <person name="Ohta H."/>
        </authorList>
    </citation>
    <scope>NUCLEOTIDE SEQUENCE [LARGE SCALE GENOMIC DNA]</scope>
    <source>
        <strain evidence="2 3">NIES-2285</strain>
    </source>
</reference>
<dbReference type="AlphaFoldDB" id="A0A1Y1IAE6"/>
<feature type="transmembrane region" description="Helical" evidence="1">
    <location>
        <begin position="54"/>
        <end position="74"/>
    </location>
</feature>
<accession>A0A1Y1IAE6</accession>
<organism evidence="2 3">
    <name type="scientific">Klebsormidium nitens</name>
    <name type="common">Green alga</name>
    <name type="synonym">Ulothrix nitens</name>
    <dbReference type="NCBI Taxonomy" id="105231"/>
    <lineage>
        <taxon>Eukaryota</taxon>
        <taxon>Viridiplantae</taxon>
        <taxon>Streptophyta</taxon>
        <taxon>Klebsormidiophyceae</taxon>
        <taxon>Klebsormidiales</taxon>
        <taxon>Klebsormidiaceae</taxon>
        <taxon>Klebsormidium</taxon>
    </lineage>
</organism>
<evidence type="ECO:0008006" key="4">
    <source>
        <dbReference type="Google" id="ProtNLM"/>
    </source>
</evidence>
<evidence type="ECO:0000313" key="3">
    <source>
        <dbReference type="Proteomes" id="UP000054558"/>
    </source>
</evidence>
<dbReference type="InterPro" id="IPR012337">
    <property type="entry name" value="RNaseH-like_sf"/>
</dbReference>
<gene>
    <name evidence="2" type="ORF">KFL_002190220</name>
</gene>
<dbReference type="Gene3D" id="3.30.420.10">
    <property type="entry name" value="Ribonuclease H-like superfamily/Ribonuclease H"/>
    <property type="match status" value="1"/>
</dbReference>
<feature type="transmembrane region" description="Helical" evidence="1">
    <location>
        <begin position="80"/>
        <end position="102"/>
    </location>
</feature>
<name>A0A1Y1IAE6_KLENI</name>
<protein>
    <recommendedName>
        <fullName evidence="4">RNase H type-1 domain-containing protein</fullName>
    </recommendedName>
</protein>
<dbReference type="EMBL" id="DF237168">
    <property type="protein sequence ID" value="GAQ85068.1"/>
    <property type="molecule type" value="Genomic_DNA"/>
</dbReference>
<dbReference type="GO" id="GO:0003676">
    <property type="term" value="F:nucleic acid binding"/>
    <property type="evidence" value="ECO:0007669"/>
    <property type="project" value="InterPro"/>
</dbReference>
<keyword evidence="1" id="KW-1133">Transmembrane helix</keyword>
<dbReference type="InterPro" id="IPR036397">
    <property type="entry name" value="RNaseH_sf"/>
</dbReference>
<evidence type="ECO:0000313" key="2">
    <source>
        <dbReference type="EMBL" id="GAQ85068.1"/>
    </source>
</evidence>
<keyword evidence="3" id="KW-1185">Reference proteome</keyword>
<proteinExistence type="predicted"/>
<dbReference type="SUPFAM" id="SSF53098">
    <property type="entry name" value="Ribonuclease H-like"/>
    <property type="match status" value="1"/>
</dbReference>
<keyword evidence="1" id="KW-0812">Transmembrane</keyword>
<sequence>MGTNNAAEYGGLLMVLGWCAANGVSDVRVYGDSLLVVNQPTATPQKTTASSKGWLIAGIAFWLLGGIYGAYLSWSCNSNHGFGAVSKVVFSFFSMLGGWGYVFNYLIFKSWTCDPVASLVSNPAAAARFLEGHRASG</sequence>
<dbReference type="Proteomes" id="UP000054558">
    <property type="component" value="Unassembled WGS sequence"/>
</dbReference>
<keyword evidence="1" id="KW-0472">Membrane</keyword>
<evidence type="ECO:0000256" key="1">
    <source>
        <dbReference type="SAM" id="Phobius"/>
    </source>
</evidence>